<dbReference type="Pfam" id="PF17919">
    <property type="entry name" value="RT_RNaseH_2"/>
    <property type="match status" value="1"/>
</dbReference>
<gene>
    <name evidence="2" type="ORF">AAFF_G00352800</name>
</gene>
<evidence type="ECO:0000313" key="3">
    <source>
        <dbReference type="Proteomes" id="UP001221898"/>
    </source>
</evidence>
<dbReference type="InterPro" id="IPR043128">
    <property type="entry name" value="Rev_trsase/Diguanyl_cyclase"/>
</dbReference>
<proteinExistence type="predicted"/>
<name>A0AAD7SJ83_9TELE</name>
<keyword evidence="3" id="KW-1185">Reference proteome</keyword>
<dbReference type="Gene3D" id="3.30.70.270">
    <property type="match status" value="2"/>
</dbReference>
<dbReference type="AlphaFoldDB" id="A0AAD7SJ83"/>
<comment type="caution">
    <text evidence="2">The sequence shown here is derived from an EMBL/GenBank/DDBJ whole genome shotgun (WGS) entry which is preliminary data.</text>
</comment>
<sequence length="177" mass="19533">MSRWEDDDDILVHASIYTAALNNLRTVFKEIAKANLCLNPVKCSLFRRQTCFLGHVVSERGVTTDPAKVEAVEKCPSPTLIGEVCSFLGLALYYRRFIAGFVNTTRPLHQLTEKGQRLKWSPASIGTFDHLCKTVTTAPVLAIPDPARPFILDTDTSNDGIEAVLSQAGEDREKVVA</sequence>
<dbReference type="PANTHER" id="PTHR33064">
    <property type="entry name" value="POL PROTEIN"/>
    <property type="match status" value="1"/>
</dbReference>
<evidence type="ECO:0000259" key="1">
    <source>
        <dbReference type="Pfam" id="PF17919"/>
    </source>
</evidence>
<evidence type="ECO:0000313" key="2">
    <source>
        <dbReference type="EMBL" id="KAJ8403508.1"/>
    </source>
</evidence>
<dbReference type="InterPro" id="IPR043502">
    <property type="entry name" value="DNA/RNA_pol_sf"/>
</dbReference>
<dbReference type="PANTHER" id="PTHR33064:SF37">
    <property type="entry name" value="RIBONUCLEASE H"/>
    <property type="match status" value="1"/>
</dbReference>
<dbReference type="EMBL" id="JAINUG010000058">
    <property type="protein sequence ID" value="KAJ8403508.1"/>
    <property type="molecule type" value="Genomic_DNA"/>
</dbReference>
<feature type="domain" description="Reverse transcriptase/retrotransposon-derived protein RNase H-like" evidence="1">
    <location>
        <begin position="120"/>
        <end position="177"/>
    </location>
</feature>
<reference evidence="2" key="1">
    <citation type="journal article" date="2023" name="Science">
        <title>Genome structures resolve the early diversification of teleost fishes.</title>
        <authorList>
            <person name="Parey E."/>
            <person name="Louis A."/>
            <person name="Montfort J."/>
            <person name="Bouchez O."/>
            <person name="Roques C."/>
            <person name="Iampietro C."/>
            <person name="Lluch J."/>
            <person name="Castinel A."/>
            <person name="Donnadieu C."/>
            <person name="Desvignes T."/>
            <person name="Floi Bucao C."/>
            <person name="Jouanno E."/>
            <person name="Wen M."/>
            <person name="Mejri S."/>
            <person name="Dirks R."/>
            <person name="Jansen H."/>
            <person name="Henkel C."/>
            <person name="Chen W.J."/>
            <person name="Zahm M."/>
            <person name="Cabau C."/>
            <person name="Klopp C."/>
            <person name="Thompson A.W."/>
            <person name="Robinson-Rechavi M."/>
            <person name="Braasch I."/>
            <person name="Lecointre G."/>
            <person name="Bobe J."/>
            <person name="Postlethwait J.H."/>
            <person name="Berthelot C."/>
            <person name="Roest Crollius H."/>
            <person name="Guiguen Y."/>
        </authorList>
    </citation>
    <scope>NUCLEOTIDE SEQUENCE</scope>
    <source>
        <strain evidence="2">NC1722</strain>
    </source>
</reference>
<dbReference type="FunFam" id="3.30.70.270:FF:000020">
    <property type="entry name" value="Transposon Tf2-6 polyprotein-like Protein"/>
    <property type="match status" value="1"/>
</dbReference>
<dbReference type="InterPro" id="IPR051320">
    <property type="entry name" value="Viral_Replic_Matur_Polypro"/>
</dbReference>
<accession>A0AAD7SJ83</accession>
<dbReference type="Proteomes" id="UP001221898">
    <property type="component" value="Unassembled WGS sequence"/>
</dbReference>
<dbReference type="SUPFAM" id="SSF56672">
    <property type="entry name" value="DNA/RNA polymerases"/>
    <property type="match status" value="1"/>
</dbReference>
<organism evidence="2 3">
    <name type="scientific">Aldrovandia affinis</name>
    <dbReference type="NCBI Taxonomy" id="143900"/>
    <lineage>
        <taxon>Eukaryota</taxon>
        <taxon>Metazoa</taxon>
        <taxon>Chordata</taxon>
        <taxon>Craniata</taxon>
        <taxon>Vertebrata</taxon>
        <taxon>Euteleostomi</taxon>
        <taxon>Actinopterygii</taxon>
        <taxon>Neopterygii</taxon>
        <taxon>Teleostei</taxon>
        <taxon>Notacanthiformes</taxon>
        <taxon>Halosauridae</taxon>
        <taxon>Aldrovandia</taxon>
    </lineage>
</organism>
<protein>
    <recommendedName>
        <fullName evidence="1">Reverse transcriptase/retrotransposon-derived protein RNase H-like domain-containing protein</fullName>
    </recommendedName>
</protein>
<dbReference type="InterPro" id="IPR041577">
    <property type="entry name" value="RT_RNaseH_2"/>
</dbReference>